<protein>
    <submittedName>
        <fullName evidence="1">Unnamed protein product</fullName>
    </submittedName>
</protein>
<comment type="caution">
    <text evidence="1">The sequence shown here is derived from an EMBL/GenBank/DDBJ whole genome shotgun (WGS) entry which is preliminary data.</text>
</comment>
<reference evidence="1" key="1">
    <citation type="submission" date="2023-04" db="EMBL/GenBank/DDBJ databases">
        <title>Ambrosiozyma monospora NBRC 10751.</title>
        <authorList>
            <person name="Ichikawa N."/>
            <person name="Sato H."/>
            <person name="Tonouchi N."/>
        </authorList>
    </citation>
    <scope>NUCLEOTIDE SEQUENCE</scope>
    <source>
        <strain evidence="1">NBRC 10751</strain>
    </source>
</reference>
<keyword evidence="2" id="KW-1185">Reference proteome</keyword>
<name>A0ACB5SVD6_AMBMO</name>
<evidence type="ECO:0000313" key="1">
    <source>
        <dbReference type="EMBL" id="GME74198.1"/>
    </source>
</evidence>
<evidence type="ECO:0000313" key="2">
    <source>
        <dbReference type="Proteomes" id="UP001165064"/>
    </source>
</evidence>
<sequence length="430" mass="48364">MIDKSTVELLVDRPVGLQVSLALYPTNEVEEKVKDERKLEQLNDLQTEIDKEEDKPHTDMEMEKDDKTEVNTAQEVSDDDNENTDTHLTNDKETTTEHAPKEESSVENSDEIDIKQEFNYFQSELQKAEDEISKPLLTQIEGDNEGQDHNNADPDFQKQETKDEDKETSTTMSKTEIQDKINWCNYQIRRILDCFKTGENLNDGLLSSLYLNHNPSKMEPISQDEIQKVIKEALTMDSDDGGGDNDDEDEFKEEDYYYDSDEGEFIKKGKKSVINDRFPVVPSSRDQIGLGFEKNNVTVKSNNTVTTGGASNDDKPGPSSIPEKNSTPNPTATATARSRSIPEVPTVADLIAKKSSIANATNPNPVHVSKPMDLETLEKQMENSELLNSASKCCKFAISSINYEDVDTALNELQEAVKLLELYKGKTEEN</sequence>
<organism evidence="1 2">
    <name type="scientific">Ambrosiozyma monospora</name>
    <name type="common">Yeast</name>
    <name type="synonym">Endomycopsis monosporus</name>
    <dbReference type="NCBI Taxonomy" id="43982"/>
    <lineage>
        <taxon>Eukaryota</taxon>
        <taxon>Fungi</taxon>
        <taxon>Dikarya</taxon>
        <taxon>Ascomycota</taxon>
        <taxon>Saccharomycotina</taxon>
        <taxon>Pichiomycetes</taxon>
        <taxon>Pichiales</taxon>
        <taxon>Pichiaceae</taxon>
        <taxon>Ambrosiozyma</taxon>
    </lineage>
</organism>
<proteinExistence type="predicted"/>
<dbReference type="EMBL" id="BSXS01000861">
    <property type="protein sequence ID" value="GME74198.1"/>
    <property type="molecule type" value="Genomic_DNA"/>
</dbReference>
<dbReference type="Proteomes" id="UP001165064">
    <property type="component" value="Unassembled WGS sequence"/>
</dbReference>
<accession>A0ACB5SVD6</accession>
<gene>
    <name evidence="1" type="ORF">Amon02_000168100</name>
</gene>